<accession>L9YKE6</accession>
<name>L9YKE6_NATP1</name>
<reference evidence="1 2" key="1">
    <citation type="journal article" date="2014" name="PLoS Genet.">
        <title>Phylogenetically driven sequencing of extremely halophilic archaea reveals strategies for static and dynamic osmo-response.</title>
        <authorList>
            <person name="Becker E.A."/>
            <person name="Seitzer P.M."/>
            <person name="Tritt A."/>
            <person name="Larsen D."/>
            <person name="Krusor M."/>
            <person name="Yao A.I."/>
            <person name="Wu D."/>
            <person name="Madern D."/>
            <person name="Eisen J.A."/>
            <person name="Darling A.E."/>
            <person name="Facciotti M.T."/>
        </authorList>
    </citation>
    <scope>NUCLEOTIDE SEQUENCE [LARGE SCALE GENOMIC DNA]</scope>
    <source>
        <strain evidence="1 2">DSM 15624</strain>
    </source>
</reference>
<dbReference type="AlphaFoldDB" id="L9YKE6"/>
<gene>
    <name evidence="1" type="ORF">C488_11999</name>
</gene>
<organism evidence="1 2">
    <name type="scientific">Natrinema pellirubrum (strain DSM 15624 / CIP 106293 / JCM 10476 / NCIMB 786 / 157)</name>
    <dbReference type="NCBI Taxonomy" id="797303"/>
    <lineage>
        <taxon>Archaea</taxon>
        <taxon>Methanobacteriati</taxon>
        <taxon>Methanobacteriota</taxon>
        <taxon>Stenosarchaea group</taxon>
        <taxon>Halobacteria</taxon>
        <taxon>Halobacteriales</taxon>
        <taxon>Natrialbaceae</taxon>
        <taxon>Natrinema</taxon>
    </lineage>
</organism>
<protein>
    <submittedName>
        <fullName evidence="1">Uncharacterized protein</fullName>
    </submittedName>
</protein>
<proteinExistence type="predicted"/>
<keyword evidence="2" id="KW-1185">Reference proteome</keyword>
<dbReference type="Proteomes" id="UP000011593">
    <property type="component" value="Unassembled WGS sequence"/>
</dbReference>
<evidence type="ECO:0000313" key="1">
    <source>
        <dbReference type="EMBL" id="ELY73967.1"/>
    </source>
</evidence>
<dbReference type="EMBL" id="AOIE01000073">
    <property type="protein sequence ID" value="ELY73967.1"/>
    <property type="molecule type" value="Genomic_DNA"/>
</dbReference>
<comment type="caution">
    <text evidence="1">The sequence shown here is derived from an EMBL/GenBank/DDBJ whole genome shotgun (WGS) entry which is preliminary data.</text>
</comment>
<evidence type="ECO:0000313" key="2">
    <source>
        <dbReference type="Proteomes" id="UP000011593"/>
    </source>
</evidence>
<sequence>MSDAGDGLRSKTDVMIVAVVYDSWNCQIDVRHAGAISGECWPIGMSTSISSYQTTGRFARPFSSRSTRP</sequence>